<name>A1CBX4_ASPCL</name>
<dbReference type="GeneID" id="4706853"/>
<protein>
    <submittedName>
        <fullName evidence="1">Uncharacterized protein</fullName>
    </submittedName>
</protein>
<dbReference type="AlphaFoldDB" id="A1CBX4"/>
<proteinExistence type="predicted"/>
<dbReference type="Proteomes" id="UP000006701">
    <property type="component" value="Unassembled WGS sequence"/>
</dbReference>
<dbReference type="VEuPathDB" id="FungiDB:ACLA_016880"/>
<dbReference type="EMBL" id="DS027049">
    <property type="protein sequence ID" value="EAW13242.1"/>
    <property type="molecule type" value="Genomic_DNA"/>
</dbReference>
<evidence type="ECO:0000313" key="2">
    <source>
        <dbReference type="Proteomes" id="UP000006701"/>
    </source>
</evidence>
<dbReference type="RefSeq" id="XP_001274668.1">
    <property type="nucleotide sequence ID" value="XM_001274667.1"/>
</dbReference>
<dbReference type="KEGG" id="act:ACLA_016880"/>
<evidence type="ECO:0000313" key="1">
    <source>
        <dbReference type="EMBL" id="EAW13242.1"/>
    </source>
</evidence>
<sequence>MASKEQAPDFGLKTLPVEENAEVEIGRLDELRENLDSTLKEDQEYTYEAEHSPFAEGIYLGMPFGVRTLS</sequence>
<organism evidence="1 2">
    <name type="scientific">Aspergillus clavatus (strain ATCC 1007 / CBS 513.65 / DSM 816 / NCTC 3887 / NRRL 1 / QM 1276 / 107)</name>
    <dbReference type="NCBI Taxonomy" id="344612"/>
    <lineage>
        <taxon>Eukaryota</taxon>
        <taxon>Fungi</taxon>
        <taxon>Dikarya</taxon>
        <taxon>Ascomycota</taxon>
        <taxon>Pezizomycotina</taxon>
        <taxon>Eurotiomycetes</taxon>
        <taxon>Eurotiomycetidae</taxon>
        <taxon>Eurotiales</taxon>
        <taxon>Aspergillaceae</taxon>
        <taxon>Aspergillus</taxon>
        <taxon>Aspergillus subgen. Fumigati</taxon>
    </lineage>
</organism>
<reference evidence="1 2" key="1">
    <citation type="journal article" date="2008" name="PLoS Genet.">
        <title>Genomic islands in the pathogenic filamentous fungus Aspergillus fumigatus.</title>
        <authorList>
            <person name="Fedorova N.D."/>
            <person name="Khaldi N."/>
            <person name="Joardar V.S."/>
            <person name="Maiti R."/>
            <person name="Amedeo P."/>
            <person name="Anderson M.J."/>
            <person name="Crabtree J."/>
            <person name="Silva J.C."/>
            <person name="Badger J.H."/>
            <person name="Albarraq A."/>
            <person name="Angiuoli S."/>
            <person name="Bussey H."/>
            <person name="Bowyer P."/>
            <person name="Cotty P.J."/>
            <person name="Dyer P.S."/>
            <person name="Egan A."/>
            <person name="Galens K."/>
            <person name="Fraser-Liggett C.M."/>
            <person name="Haas B.J."/>
            <person name="Inman J.M."/>
            <person name="Kent R."/>
            <person name="Lemieux S."/>
            <person name="Malavazi I."/>
            <person name="Orvis J."/>
            <person name="Roemer T."/>
            <person name="Ronning C.M."/>
            <person name="Sundaram J.P."/>
            <person name="Sutton G."/>
            <person name="Turner G."/>
            <person name="Venter J.C."/>
            <person name="White O.R."/>
            <person name="Whitty B.R."/>
            <person name="Youngman P."/>
            <person name="Wolfe K.H."/>
            <person name="Goldman G.H."/>
            <person name="Wortman J.R."/>
            <person name="Jiang B."/>
            <person name="Denning D.W."/>
            <person name="Nierman W.C."/>
        </authorList>
    </citation>
    <scope>NUCLEOTIDE SEQUENCE [LARGE SCALE GENOMIC DNA]</scope>
    <source>
        <strain evidence="2">ATCC 1007 / CBS 513.65 / DSM 816 / NCTC 3887 / NRRL 1</strain>
    </source>
</reference>
<dbReference type="HOGENOM" id="CLU_2757313_0_0_1"/>
<accession>A1CBX4</accession>
<keyword evidence="2" id="KW-1185">Reference proteome</keyword>
<gene>
    <name evidence="1" type="ORF">ACLA_016880</name>
</gene>